<keyword evidence="2" id="KW-0812">Transmembrane</keyword>
<feature type="chain" id="PRO_5041336407" evidence="3">
    <location>
        <begin position="20"/>
        <end position="393"/>
    </location>
</feature>
<dbReference type="Proteomes" id="UP001175211">
    <property type="component" value="Unassembled WGS sequence"/>
</dbReference>
<evidence type="ECO:0000313" key="4">
    <source>
        <dbReference type="EMBL" id="KAK0460247.1"/>
    </source>
</evidence>
<evidence type="ECO:0000256" key="2">
    <source>
        <dbReference type="SAM" id="Phobius"/>
    </source>
</evidence>
<keyword evidence="2" id="KW-1133">Transmembrane helix</keyword>
<feature type="region of interest" description="Disordered" evidence="1">
    <location>
        <begin position="223"/>
        <end position="255"/>
    </location>
</feature>
<keyword evidence="2" id="KW-0472">Membrane</keyword>
<evidence type="ECO:0000256" key="3">
    <source>
        <dbReference type="SAM" id="SignalP"/>
    </source>
</evidence>
<feature type="transmembrane region" description="Helical" evidence="2">
    <location>
        <begin position="263"/>
        <end position="285"/>
    </location>
</feature>
<gene>
    <name evidence="4" type="ORF">EV420DRAFT_256253</name>
</gene>
<accession>A0AA39N704</accession>
<feature type="compositionally biased region" description="Polar residues" evidence="1">
    <location>
        <begin position="227"/>
        <end position="255"/>
    </location>
</feature>
<protein>
    <submittedName>
        <fullName evidence="4">Uncharacterized protein</fullName>
    </submittedName>
</protein>
<dbReference type="EMBL" id="JAUEPS010000013">
    <property type="protein sequence ID" value="KAK0460247.1"/>
    <property type="molecule type" value="Genomic_DNA"/>
</dbReference>
<proteinExistence type="predicted"/>
<evidence type="ECO:0000256" key="1">
    <source>
        <dbReference type="SAM" id="MobiDB-lite"/>
    </source>
</evidence>
<keyword evidence="5" id="KW-1185">Reference proteome</keyword>
<sequence>MAFTLFYAYLTLFILQVFGLPITISTELAVQRNQESAIVLTWEPQDPEYFVSFPPHVTSGRGCELCSAESLLAARRAFISSGVAGLHHTDTWHGDSVVLHATSPDPRVSNEGIITRKIHSRSATVNLDDRDLHGGNSDGFMIRADSRGAIILKKGSGGKNVTSGGVTINGGRGSTTISGGAKIKVGHKGGTAISGDVTGGLGSNATSGSATVGGGGSAVSGNAVADGTSTMDNESTGSTSAEINSATTSPGTFTSVRHTNVPVIIGSTVGSVALVVILGLLGFLWRRRKSRLRDESTSKTESPPKDSRPESTGTRAIPSISTYPFTFAPNRGGSDVPLPSDDGTLDLPHRVTVSPSRGSSWRPGEANQSLERENPRKLTAEAVETTHVESPPP</sequence>
<feature type="compositionally biased region" description="Polar residues" evidence="1">
    <location>
        <begin position="310"/>
        <end position="324"/>
    </location>
</feature>
<feature type="signal peptide" evidence="3">
    <location>
        <begin position="1"/>
        <end position="19"/>
    </location>
</feature>
<dbReference type="AlphaFoldDB" id="A0AA39N704"/>
<keyword evidence="3" id="KW-0732">Signal</keyword>
<name>A0AA39N704_ARMTA</name>
<evidence type="ECO:0000313" key="5">
    <source>
        <dbReference type="Proteomes" id="UP001175211"/>
    </source>
</evidence>
<feature type="compositionally biased region" description="Basic and acidic residues" evidence="1">
    <location>
        <begin position="370"/>
        <end position="387"/>
    </location>
</feature>
<organism evidence="4 5">
    <name type="scientific">Armillaria tabescens</name>
    <name type="common">Ringless honey mushroom</name>
    <name type="synonym">Agaricus tabescens</name>
    <dbReference type="NCBI Taxonomy" id="1929756"/>
    <lineage>
        <taxon>Eukaryota</taxon>
        <taxon>Fungi</taxon>
        <taxon>Dikarya</taxon>
        <taxon>Basidiomycota</taxon>
        <taxon>Agaricomycotina</taxon>
        <taxon>Agaricomycetes</taxon>
        <taxon>Agaricomycetidae</taxon>
        <taxon>Agaricales</taxon>
        <taxon>Marasmiineae</taxon>
        <taxon>Physalacriaceae</taxon>
        <taxon>Desarmillaria</taxon>
    </lineage>
</organism>
<dbReference type="RefSeq" id="XP_060332373.1">
    <property type="nucleotide sequence ID" value="XM_060481441.1"/>
</dbReference>
<dbReference type="GeneID" id="85364989"/>
<dbReference type="CDD" id="cd12087">
    <property type="entry name" value="TM_EGFR-like"/>
    <property type="match status" value="1"/>
</dbReference>
<feature type="region of interest" description="Disordered" evidence="1">
    <location>
        <begin position="291"/>
        <end position="393"/>
    </location>
</feature>
<comment type="caution">
    <text evidence="4">The sequence shown here is derived from an EMBL/GenBank/DDBJ whole genome shotgun (WGS) entry which is preliminary data.</text>
</comment>
<feature type="compositionally biased region" description="Basic and acidic residues" evidence="1">
    <location>
        <begin position="292"/>
        <end position="309"/>
    </location>
</feature>
<reference evidence="4" key="1">
    <citation type="submission" date="2023-06" db="EMBL/GenBank/DDBJ databases">
        <authorList>
            <consortium name="Lawrence Berkeley National Laboratory"/>
            <person name="Ahrendt S."/>
            <person name="Sahu N."/>
            <person name="Indic B."/>
            <person name="Wong-Bajracharya J."/>
            <person name="Merenyi Z."/>
            <person name="Ke H.-M."/>
            <person name="Monk M."/>
            <person name="Kocsube S."/>
            <person name="Drula E."/>
            <person name="Lipzen A."/>
            <person name="Balint B."/>
            <person name="Henrissat B."/>
            <person name="Andreopoulos B."/>
            <person name="Martin F.M."/>
            <person name="Harder C.B."/>
            <person name="Rigling D."/>
            <person name="Ford K.L."/>
            <person name="Foster G.D."/>
            <person name="Pangilinan J."/>
            <person name="Papanicolaou A."/>
            <person name="Barry K."/>
            <person name="LaButti K."/>
            <person name="Viragh M."/>
            <person name="Koriabine M."/>
            <person name="Yan M."/>
            <person name="Riley R."/>
            <person name="Champramary S."/>
            <person name="Plett K.L."/>
            <person name="Tsai I.J."/>
            <person name="Slot J."/>
            <person name="Sipos G."/>
            <person name="Plett J."/>
            <person name="Nagy L.G."/>
            <person name="Grigoriev I.V."/>
        </authorList>
    </citation>
    <scope>NUCLEOTIDE SEQUENCE</scope>
    <source>
        <strain evidence="4">CCBAS 213</strain>
    </source>
</reference>